<dbReference type="InterPro" id="IPR016181">
    <property type="entry name" value="Acyl_CoA_acyltransferase"/>
</dbReference>
<accession>A0ABQ6Y5Y5</accession>
<dbReference type="Gene3D" id="3.40.630.30">
    <property type="match status" value="1"/>
</dbReference>
<evidence type="ECO:0000313" key="3">
    <source>
        <dbReference type="Proteomes" id="UP000771797"/>
    </source>
</evidence>
<feature type="domain" description="N-acetyltransferase" evidence="1">
    <location>
        <begin position="8"/>
        <end position="166"/>
    </location>
</feature>
<gene>
    <name evidence="2" type="ORF">A6D6_02856</name>
</gene>
<dbReference type="NCBIfam" id="TIGR03585">
    <property type="entry name" value="PseH"/>
    <property type="match status" value="1"/>
</dbReference>
<dbReference type="PANTHER" id="PTHR43415:SF3">
    <property type="entry name" value="GNAT-FAMILY ACETYLTRANSFERASE"/>
    <property type="match status" value="1"/>
</dbReference>
<dbReference type="EMBL" id="AQPF01000026">
    <property type="protein sequence ID" value="KAF0804704.1"/>
    <property type="molecule type" value="Genomic_DNA"/>
</dbReference>
<dbReference type="PROSITE" id="PS51186">
    <property type="entry name" value="GNAT"/>
    <property type="match status" value="1"/>
</dbReference>
<dbReference type="RefSeq" id="WP_201303797.1">
    <property type="nucleotide sequence ID" value="NZ_AQPF01000026.1"/>
</dbReference>
<sequence length="176" mass="19610">MSETKANEIVRAVTTEDLPAVLRWRNHPDVRRYMYQSHEITLAEHSAWFERVSADTGHHLCIVESGRVPLGFVQFKRAGNGGVVDWGFYLTPEAPRGSGRRLGRAALSHAFGPLALHKVCGQALAFNERSIALHRALGFEDEGVLRDQHFDGEQYHSVYCFGILATEWPIPGGQAS</sequence>
<keyword evidence="3" id="KW-1185">Reference proteome</keyword>
<evidence type="ECO:0000259" key="1">
    <source>
        <dbReference type="PROSITE" id="PS51186"/>
    </source>
</evidence>
<proteinExistence type="predicted"/>
<reference evidence="2 3" key="1">
    <citation type="submission" date="2012-09" db="EMBL/GenBank/DDBJ databases">
        <title>Genome Sequence of alkane-degrading Bacterium Alcanivorax sp. 6-D-6.</title>
        <authorList>
            <person name="Lai Q."/>
            <person name="Shao Z."/>
        </authorList>
    </citation>
    <scope>NUCLEOTIDE SEQUENCE [LARGE SCALE GENOMIC DNA]</scope>
    <source>
        <strain evidence="2 3">6-D-6</strain>
    </source>
</reference>
<dbReference type="InterPro" id="IPR020036">
    <property type="entry name" value="PseH"/>
</dbReference>
<name>A0ABQ6Y5Y5_9GAMM</name>
<evidence type="ECO:0000313" key="2">
    <source>
        <dbReference type="EMBL" id="KAF0804704.1"/>
    </source>
</evidence>
<dbReference type="Pfam" id="PF13302">
    <property type="entry name" value="Acetyltransf_3"/>
    <property type="match status" value="1"/>
</dbReference>
<comment type="caution">
    <text evidence="2">The sequence shown here is derived from an EMBL/GenBank/DDBJ whole genome shotgun (WGS) entry which is preliminary data.</text>
</comment>
<dbReference type="PANTHER" id="PTHR43415">
    <property type="entry name" value="SPERMIDINE N(1)-ACETYLTRANSFERASE"/>
    <property type="match status" value="1"/>
</dbReference>
<dbReference type="InterPro" id="IPR000182">
    <property type="entry name" value="GNAT_dom"/>
</dbReference>
<protein>
    <submittedName>
        <fullName evidence="2">Diamine acetyltransferase</fullName>
    </submittedName>
</protein>
<dbReference type="SUPFAM" id="SSF55729">
    <property type="entry name" value="Acyl-CoA N-acyltransferases (Nat)"/>
    <property type="match status" value="1"/>
</dbReference>
<dbReference type="Proteomes" id="UP000771797">
    <property type="component" value="Unassembled WGS sequence"/>
</dbReference>
<organism evidence="2 3">
    <name type="scientific">Alcanivorax xiamenensis</name>
    <dbReference type="NCBI Taxonomy" id="1177156"/>
    <lineage>
        <taxon>Bacteria</taxon>
        <taxon>Pseudomonadati</taxon>
        <taxon>Pseudomonadota</taxon>
        <taxon>Gammaproteobacteria</taxon>
        <taxon>Oceanospirillales</taxon>
        <taxon>Alcanivoracaceae</taxon>
        <taxon>Alcanivorax</taxon>
    </lineage>
</organism>